<keyword evidence="2" id="KW-0812">Transmembrane</keyword>
<protein>
    <submittedName>
        <fullName evidence="3">Uncharacterized protein</fullName>
    </submittedName>
</protein>
<keyword evidence="4" id="KW-1185">Reference proteome</keyword>
<gene>
    <name evidence="3" type="ORF">ESB00_17995</name>
</gene>
<dbReference type="Proteomes" id="UP000290218">
    <property type="component" value="Unassembled WGS sequence"/>
</dbReference>
<dbReference type="RefSeq" id="WP_129049408.1">
    <property type="nucleotide sequence ID" value="NZ_SDHX01000002.1"/>
</dbReference>
<proteinExistence type="predicted"/>
<evidence type="ECO:0000313" key="3">
    <source>
        <dbReference type="EMBL" id="RXK53584.1"/>
    </source>
</evidence>
<accession>A0A4Q1C575</accession>
<keyword evidence="2" id="KW-1133">Transmembrane helix</keyword>
<name>A0A4Q1C575_9BACT</name>
<feature type="region of interest" description="Disordered" evidence="1">
    <location>
        <begin position="101"/>
        <end position="125"/>
    </location>
</feature>
<evidence type="ECO:0000313" key="4">
    <source>
        <dbReference type="Proteomes" id="UP000290218"/>
    </source>
</evidence>
<reference evidence="3 4" key="1">
    <citation type="submission" date="2019-01" db="EMBL/GenBank/DDBJ databases">
        <title>Lacunisphaera sp. strain TWA-58.</title>
        <authorList>
            <person name="Chen W.-M."/>
        </authorList>
    </citation>
    <scope>NUCLEOTIDE SEQUENCE [LARGE SCALE GENOMIC DNA]</scope>
    <source>
        <strain evidence="3 4">TWA-58</strain>
    </source>
</reference>
<dbReference type="EMBL" id="SDHX01000002">
    <property type="protein sequence ID" value="RXK53584.1"/>
    <property type="molecule type" value="Genomic_DNA"/>
</dbReference>
<feature type="transmembrane region" description="Helical" evidence="2">
    <location>
        <begin position="135"/>
        <end position="154"/>
    </location>
</feature>
<organism evidence="3 4">
    <name type="scientific">Oleiharenicola lentus</name>
    <dbReference type="NCBI Taxonomy" id="2508720"/>
    <lineage>
        <taxon>Bacteria</taxon>
        <taxon>Pseudomonadati</taxon>
        <taxon>Verrucomicrobiota</taxon>
        <taxon>Opitutia</taxon>
        <taxon>Opitutales</taxon>
        <taxon>Opitutaceae</taxon>
        <taxon>Oleiharenicola</taxon>
    </lineage>
</organism>
<keyword evidence="2" id="KW-0472">Membrane</keyword>
<comment type="caution">
    <text evidence="3">The sequence shown here is derived from an EMBL/GenBank/DDBJ whole genome shotgun (WGS) entry which is preliminary data.</text>
</comment>
<evidence type="ECO:0000256" key="2">
    <source>
        <dbReference type="SAM" id="Phobius"/>
    </source>
</evidence>
<dbReference type="AlphaFoldDB" id="A0A4Q1C575"/>
<dbReference type="OrthoDB" id="188984at2"/>
<sequence>MSGPYRITLIHLTADASAVAPASERLDHGGNQPLEEVIRLTGKLAKIDQSASVGTEPGLVVQRGDKSYRIVAHQGRIRIHKSISLFDDFWTIDSPAELANLPPFHPTAPSSGSRPPIRARGNAKQSSPLKSAAEVIGLFAVAVILVAVGLRFGLPQKRLSDLPDDITLISSPSESASVFATVAGSYATGKAPGNNLVIIQSDGRVLLTSIGKDGKPGLPRVDEQARAGRRGSIACVITSFGIIAGTEPPEAINVGRFQYRRAQLAVQ</sequence>
<evidence type="ECO:0000256" key="1">
    <source>
        <dbReference type="SAM" id="MobiDB-lite"/>
    </source>
</evidence>